<dbReference type="STRING" id="897.B2D07_08170"/>
<organism evidence="3 4">
    <name type="scientific">Desulfococcus multivorans DSM 2059</name>
    <dbReference type="NCBI Taxonomy" id="1121405"/>
    <lineage>
        <taxon>Bacteria</taxon>
        <taxon>Pseudomonadati</taxon>
        <taxon>Thermodesulfobacteriota</taxon>
        <taxon>Desulfobacteria</taxon>
        <taxon>Desulfobacterales</taxon>
        <taxon>Desulfococcaceae</taxon>
        <taxon>Desulfococcus</taxon>
    </lineage>
</organism>
<evidence type="ECO:0000313" key="4">
    <source>
        <dbReference type="Proteomes" id="UP000014977"/>
    </source>
</evidence>
<dbReference type="InterPro" id="IPR011032">
    <property type="entry name" value="GroES-like_sf"/>
</dbReference>
<accession>S7U196</accession>
<dbReference type="SUPFAM" id="SSF50129">
    <property type="entry name" value="GroES-like"/>
    <property type="match status" value="1"/>
</dbReference>
<dbReference type="GO" id="GO:0016491">
    <property type="term" value="F:oxidoreductase activity"/>
    <property type="evidence" value="ECO:0007669"/>
    <property type="project" value="UniProtKB-KW"/>
</dbReference>
<dbReference type="OrthoDB" id="9781491at2"/>
<dbReference type="SUPFAM" id="SSF51735">
    <property type="entry name" value="NAD(P)-binding Rossmann-fold domains"/>
    <property type="match status" value="1"/>
</dbReference>
<evidence type="ECO:0000256" key="1">
    <source>
        <dbReference type="ARBA" id="ARBA00023002"/>
    </source>
</evidence>
<keyword evidence="1" id="KW-0560">Oxidoreductase</keyword>
<dbReference type="PANTHER" id="PTHR43401">
    <property type="entry name" value="L-THREONINE 3-DEHYDROGENASE"/>
    <property type="match status" value="1"/>
</dbReference>
<sequence>MKALRLEKIGKLAMAEIPLPRAGKDETVLKVTHCAVCRTDAKMWRIGHRDLLLPRIPGHEICGISEKTGRRAVVWPGRSCGCCEPCRTGAENLCREMRIIGFHEDGGFAEYVRVPDSSLLEIPGDLPGSIAVLAEPLACAVNALQQADMAPDENVLIYGAGPVGLLLAMAVKAGGGRPFLKEIRPEKLQRTESFRRRIGALPCEQKRYDVVINAAPSTETFIEGMTRLDFGGRFCLFSGLTDDRRVPAALLNEIHYRQLRVSGAYGCTRAQMTSALGILDDFRDVVELLIEARIPLASVPVVLPAVADGLALKTIVDF</sequence>
<dbReference type="RefSeq" id="WP_020875584.1">
    <property type="nucleotide sequence ID" value="NZ_ATHJ01000057.1"/>
</dbReference>
<comment type="caution">
    <text evidence="3">The sequence shown here is derived from an EMBL/GenBank/DDBJ whole genome shotgun (WGS) entry which is preliminary data.</text>
</comment>
<evidence type="ECO:0000313" key="3">
    <source>
        <dbReference type="EMBL" id="EPR43211.1"/>
    </source>
</evidence>
<dbReference type="Gene3D" id="3.40.50.720">
    <property type="entry name" value="NAD(P)-binding Rossmann-like Domain"/>
    <property type="match status" value="1"/>
</dbReference>
<keyword evidence="4" id="KW-1185">Reference proteome</keyword>
<reference evidence="3 4" key="1">
    <citation type="journal article" date="2013" name="Genome Announc.">
        <title>Draft genome sequences for three mercury-methylating, sulfate-reducing bacteria.</title>
        <authorList>
            <person name="Brown S.D."/>
            <person name="Hurt R.A.Jr."/>
            <person name="Gilmour C.C."/>
            <person name="Elias D.A."/>
        </authorList>
    </citation>
    <scope>NUCLEOTIDE SEQUENCE [LARGE SCALE GENOMIC DNA]</scope>
    <source>
        <strain evidence="3 4">DSM 2059</strain>
    </source>
</reference>
<dbReference type="Proteomes" id="UP000014977">
    <property type="component" value="Unassembled WGS sequence"/>
</dbReference>
<feature type="domain" description="Alcohol dehydrogenase-like N-terminal" evidence="2">
    <location>
        <begin position="23"/>
        <end position="123"/>
    </location>
</feature>
<name>S7U196_DESML</name>
<dbReference type="EMBL" id="ATHJ01000057">
    <property type="protein sequence ID" value="EPR43211.1"/>
    <property type="molecule type" value="Genomic_DNA"/>
</dbReference>
<dbReference type="eggNOG" id="COG1063">
    <property type="taxonomic scope" value="Bacteria"/>
</dbReference>
<gene>
    <name evidence="3" type="ORF">dsmv_1237</name>
</gene>
<dbReference type="InterPro" id="IPR050129">
    <property type="entry name" value="Zn_alcohol_dh"/>
</dbReference>
<proteinExistence type="predicted"/>
<evidence type="ECO:0000259" key="2">
    <source>
        <dbReference type="Pfam" id="PF08240"/>
    </source>
</evidence>
<dbReference type="Pfam" id="PF08240">
    <property type="entry name" value="ADH_N"/>
    <property type="match status" value="1"/>
</dbReference>
<dbReference type="InterPro" id="IPR036291">
    <property type="entry name" value="NAD(P)-bd_dom_sf"/>
</dbReference>
<dbReference type="PANTHER" id="PTHR43401:SF2">
    <property type="entry name" value="L-THREONINE 3-DEHYDROGENASE"/>
    <property type="match status" value="1"/>
</dbReference>
<dbReference type="AlphaFoldDB" id="S7U196"/>
<dbReference type="InterPro" id="IPR013154">
    <property type="entry name" value="ADH-like_N"/>
</dbReference>
<dbReference type="Gene3D" id="3.90.180.10">
    <property type="entry name" value="Medium-chain alcohol dehydrogenases, catalytic domain"/>
    <property type="match status" value="1"/>
</dbReference>
<protein>
    <submittedName>
        <fullName evidence="3">Alcohol dehydrogenase GroES domain protein</fullName>
    </submittedName>
</protein>